<dbReference type="PANTHER" id="PTHR13817:SF181">
    <property type="entry name" value="IMMUNOGLOBULIN-LIKE AND FIBRONECTIN TYPE III DOMAIN-CONTAINING PROTEIN 1"/>
    <property type="match status" value="1"/>
</dbReference>
<dbReference type="EMBL" id="QUSF01000078">
    <property type="protein sequence ID" value="RLV95290.1"/>
    <property type="molecule type" value="Genomic_DNA"/>
</dbReference>
<dbReference type="InterPro" id="IPR036179">
    <property type="entry name" value="Ig-like_dom_sf"/>
</dbReference>
<dbReference type="Gene3D" id="2.60.40.10">
    <property type="entry name" value="Immunoglobulins"/>
    <property type="match status" value="3"/>
</dbReference>
<dbReference type="Pfam" id="PF18362">
    <property type="entry name" value="THB"/>
    <property type="match status" value="1"/>
</dbReference>
<comment type="caution">
    <text evidence="5">The sequence shown here is derived from an EMBL/GenBank/DDBJ whole genome shotgun (WGS) entry which is preliminary data.</text>
</comment>
<dbReference type="PANTHER" id="PTHR13817">
    <property type="entry name" value="TITIN"/>
    <property type="match status" value="1"/>
</dbReference>
<gene>
    <name evidence="5" type="ORF">DV515_00012886</name>
</gene>
<name>A0A3L8S2P8_CHLGU</name>
<dbReference type="Pfam" id="PF07679">
    <property type="entry name" value="I-set"/>
    <property type="match status" value="2"/>
</dbReference>
<dbReference type="InterPro" id="IPR050964">
    <property type="entry name" value="Striated_Muscle_Regulatory"/>
</dbReference>
<keyword evidence="1" id="KW-0677">Repeat</keyword>
<dbReference type="OrthoDB" id="504170at2759"/>
<feature type="compositionally biased region" description="Basic and acidic residues" evidence="3">
    <location>
        <begin position="48"/>
        <end position="58"/>
    </location>
</feature>
<feature type="compositionally biased region" description="Low complexity" evidence="3">
    <location>
        <begin position="59"/>
        <end position="68"/>
    </location>
</feature>
<feature type="non-terminal residue" evidence="5">
    <location>
        <position position="520"/>
    </location>
</feature>
<dbReference type="SUPFAM" id="SSF48726">
    <property type="entry name" value="Immunoglobulin"/>
    <property type="match status" value="3"/>
</dbReference>
<dbReference type="InterPro" id="IPR013783">
    <property type="entry name" value="Ig-like_fold"/>
</dbReference>
<dbReference type="AlphaFoldDB" id="A0A3L8S2P8"/>
<sequence>GPARGGTAAGGRRRGPRVEGAPARPGPEGPALTPAQPWLRLRLPQHSARGDTRAESRRGAPGAGSAPGAVFAASSAAFELRGITFTRQGRRTLKIFKKSSIPGVVITQFVNDIPQGCSTPDFEKKPLSLTLQEGKNAIFRAVVKGVPAPEVKWSRTTKGMDDPAKYEMSFNSATNEFILQIKSLVLDDSDLYRCCAVNAYGEASCSAGLRIIQVGFKRKAKYVPVHAADELKKTLLDSKRLLRKRVAAPKPKPLDKEAVWQLLLHADRRDYEKICMKYGIADFRGMLRKLQEIRKDTESEQDKLIHSLKNFEHIKVNKEGNATFSLEMELKNSNSNVYLLKDGERLRYGTGDEYRKHCLRRVGRRYYFTVNDVQPEDAGVYQVRVEDIPVFSTELDAQAIPARFRQPLSDVRCAEAGDAEFQCVLCTPCHQPLWLHKSHPLQASDKHQISVTPDGLTHKLIVRNAGPSDSGLYTLDAGQGSSSAWLLVEYDEVAHSPSVIGKMLPIYPHVFEEAVPVITV</sequence>
<dbReference type="InterPro" id="IPR013098">
    <property type="entry name" value="Ig_I-set"/>
</dbReference>
<keyword evidence="2" id="KW-0393">Immunoglobulin domain</keyword>
<evidence type="ECO:0000256" key="2">
    <source>
        <dbReference type="ARBA" id="ARBA00023319"/>
    </source>
</evidence>
<dbReference type="SMART" id="SM00408">
    <property type="entry name" value="IGc2"/>
    <property type="match status" value="1"/>
</dbReference>
<dbReference type="Proteomes" id="UP000276834">
    <property type="component" value="Unassembled WGS sequence"/>
</dbReference>
<evidence type="ECO:0000256" key="1">
    <source>
        <dbReference type="ARBA" id="ARBA00022737"/>
    </source>
</evidence>
<dbReference type="InterPro" id="IPR007110">
    <property type="entry name" value="Ig-like_dom"/>
</dbReference>
<evidence type="ECO:0000259" key="4">
    <source>
        <dbReference type="PROSITE" id="PS50835"/>
    </source>
</evidence>
<dbReference type="FunFam" id="2.60.40.10:FF:001097">
    <property type="entry name" value="Immunoglobulin-like and fibronectin type III domain-containing protein 1"/>
    <property type="match status" value="1"/>
</dbReference>
<accession>A0A3L8S2P8</accession>
<dbReference type="PROSITE" id="PS50835">
    <property type="entry name" value="IG_LIKE"/>
    <property type="match status" value="1"/>
</dbReference>
<protein>
    <recommendedName>
        <fullName evidence="4">Ig-like domain-containing protein</fullName>
    </recommendedName>
</protein>
<feature type="domain" description="Ig-like" evidence="4">
    <location>
        <begin position="120"/>
        <end position="210"/>
    </location>
</feature>
<proteinExistence type="predicted"/>
<evidence type="ECO:0000256" key="3">
    <source>
        <dbReference type="SAM" id="MobiDB-lite"/>
    </source>
</evidence>
<dbReference type="SMART" id="SM00409">
    <property type="entry name" value="IG"/>
    <property type="match status" value="3"/>
</dbReference>
<organism evidence="5 6">
    <name type="scientific">Chloebia gouldiae</name>
    <name type="common">Gouldian finch</name>
    <name type="synonym">Erythrura gouldiae</name>
    <dbReference type="NCBI Taxonomy" id="44316"/>
    <lineage>
        <taxon>Eukaryota</taxon>
        <taxon>Metazoa</taxon>
        <taxon>Chordata</taxon>
        <taxon>Craniata</taxon>
        <taxon>Vertebrata</taxon>
        <taxon>Euteleostomi</taxon>
        <taxon>Archelosauria</taxon>
        <taxon>Archosauria</taxon>
        <taxon>Dinosauria</taxon>
        <taxon>Saurischia</taxon>
        <taxon>Theropoda</taxon>
        <taxon>Coelurosauria</taxon>
        <taxon>Aves</taxon>
        <taxon>Neognathae</taxon>
        <taxon>Neoaves</taxon>
        <taxon>Telluraves</taxon>
        <taxon>Australaves</taxon>
        <taxon>Passeriformes</taxon>
        <taxon>Passeroidea</taxon>
        <taxon>Passeridae</taxon>
        <taxon>Chloebia</taxon>
    </lineage>
</organism>
<dbReference type="InterPro" id="IPR003598">
    <property type="entry name" value="Ig_sub2"/>
</dbReference>
<dbReference type="GO" id="GO:0045214">
    <property type="term" value="P:sarcomere organization"/>
    <property type="evidence" value="ECO:0007669"/>
    <property type="project" value="TreeGrafter"/>
</dbReference>
<dbReference type="InterPro" id="IPR003599">
    <property type="entry name" value="Ig_sub"/>
</dbReference>
<dbReference type="FunFam" id="2.60.40.10:FF:001231">
    <property type="entry name" value="Immunoglobulin-like and fibronectin type III domain containing 1"/>
    <property type="match status" value="1"/>
</dbReference>
<feature type="non-terminal residue" evidence="5">
    <location>
        <position position="1"/>
    </location>
</feature>
<dbReference type="GO" id="GO:0031430">
    <property type="term" value="C:M band"/>
    <property type="evidence" value="ECO:0007669"/>
    <property type="project" value="TreeGrafter"/>
</dbReference>
<keyword evidence="6" id="KW-1185">Reference proteome</keyword>
<evidence type="ECO:0000313" key="6">
    <source>
        <dbReference type="Proteomes" id="UP000276834"/>
    </source>
</evidence>
<evidence type="ECO:0000313" key="5">
    <source>
        <dbReference type="EMBL" id="RLV95290.1"/>
    </source>
</evidence>
<feature type="region of interest" description="Disordered" evidence="3">
    <location>
        <begin position="1"/>
        <end position="68"/>
    </location>
</feature>
<reference evidence="5 6" key="1">
    <citation type="journal article" date="2018" name="Proc. R. Soc. B">
        <title>A non-coding region near Follistatin controls head colour polymorphism in the Gouldian finch.</title>
        <authorList>
            <person name="Toomey M.B."/>
            <person name="Marques C.I."/>
            <person name="Andrade P."/>
            <person name="Araujo P.M."/>
            <person name="Sabatino S."/>
            <person name="Gazda M.A."/>
            <person name="Afonso S."/>
            <person name="Lopes R.J."/>
            <person name="Corbo J.C."/>
            <person name="Carneiro M."/>
        </authorList>
    </citation>
    <scope>NUCLEOTIDE SEQUENCE [LARGE SCALE GENOMIC DNA]</scope>
    <source>
        <strain evidence="5">Red01</strain>
        <tissue evidence="5">Muscle</tissue>
    </source>
</reference>
<dbReference type="InterPro" id="IPR040849">
    <property type="entry name" value="MyBP-C_THB"/>
</dbReference>